<dbReference type="Proteomes" id="UP000313359">
    <property type="component" value="Unassembled WGS sequence"/>
</dbReference>
<proteinExistence type="predicted"/>
<dbReference type="EMBL" id="ML122254">
    <property type="protein sequence ID" value="RPD64473.1"/>
    <property type="molecule type" value="Genomic_DNA"/>
</dbReference>
<evidence type="ECO:0000313" key="1">
    <source>
        <dbReference type="EMBL" id="RPD64473.1"/>
    </source>
</evidence>
<gene>
    <name evidence="1" type="ORF">L227DRAFT_329843</name>
</gene>
<organism evidence="1 2">
    <name type="scientific">Lentinus tigrinus ALCF2SS1-6</name>
    <dbReference type="NCBI Taxonomy" id="1328759"/>
    <lineage>
        <taxon>Eukaryota</taxon>
        <taxon>Fungi</taxon>
        <taxon>Dikarya</taxon>
        <taxon>Basidiomycota</taxon>
        <taxon>Agaricomycotina</taxon>
        <taxon>Agaricomycetes</taxon>
        <taxon>Polyporales</taxon>
        <taxon>Polyporaceae</taxon>
        <taxon>Lentinus</taxon>
    </lineage>
</organism>
<sequence length="241" mass="26683">MFSGKRSSSEQSEAIHSDSVSSIAQLRLACTLGLQGNGRPTYEVATHSMIARNIVRCSPMLHWLVAVGEKQTTLSGRTDDNMINMGLDRSELLCRARGRQITVTKIPLRNHTYRSHVTSRACAPPPPPPGPPARGFPAVPLPTNLRAYILGRTQLYPADLCSPLSREVRRCSSSHAQGAYLMILHRRLLRQCLRNKLPSQASPPPQPRILHFDREFDEISMRVTPHAHDGKLDLGDVSSPS</sequence>
<dbReference type="AlphaFoldDB" id="A0A5C2SL17"/>
<reference evidence="1" key="1">
    <citation type="journal article" date="2018" name="Genome Biol. Evol.">
        <title>Genomics and development of Lentinus tigrinus, a white-rot wood-decaying mushroom with dimorphic fruiting bodies.</title>
        <authorList>
            <person name="Wu B."/>
            <person name="Xu Z."/>
            <person name="Knudson A."/>
            <person name="Carlson A."/>
            <person name="Chen N."/>
            <person name="Kovaka S."/>
            <person name="LaButti K."/>
            <person name="Lipzen A."/>
            <person name="Pennachio C."/>
            <person name="Riley R."/>
            <person name="Schakwitz W."/>
            <person name="Umezawa K."/>
            <person name="Ohm R.A."/>
            <person name="Grigoriev I.V."/>
            <person name="Nagy L.G."/>
            <person name="Gibbons J."/>
            <person name="Hibbett D."/>
        </authorList>
    </citation>
    <scope>NUCLEOTIDE SEQUENCE [LARGE SCALE GENOMIC DNA]</scope>
    <source>
        <strain evidence="1">ALCF2SS1-6</strain>
    </source>
</reference>
<accession>A0A5C2SL17</accession>
<protein>
    <submittedName>
        <fullName evidence="1">Uncharacterized protein</fullName>
    </submittedName>
</protein>
<evidence type="ECO:0000313" key="2">
    <source>
        <dbReference type="Proteomes" id="UP000313359"/>
    </source>
</evidence>
<name>A0A5C2SL17_9APHY</name>
<keyword evidence="2" id="KW-1185">Reference proteome</keyword>